<evidence type="ECO:0000256" key="1">
    <source>
        <dbReference type="ARBA" id="ARBA00022729"/>
    </source>
</evidence>
<evidence type="ECO:0000313" key="6">
    <source>
        <dbReference type="Proteomes" id="UP001146120"/>
    </source>
</evidence>
<dbReference type="Proteomes" id="UP001146120">
    <property type="component" value="Unassembled WGS sequence"/>
</dbReference>
<dbReference type="NCBIfam" id="NF041144">
    <property type="entry name" value="expansin_EXLX1"/>
    <property type="match status" value="1"/>
</dbReference>
<evidence type="ECO:0000313" key="5">
    <source>
        <dbReference type="EMBL" id="DAZ95195.1"/>
    </source>
</evidence>
<feature type="compositionally biased region" description="Low complexity" evidence="2">
    <location>
        <begin position="284"/>
        <end position="313"/>
    </location>
</feature>
<evidence type="ECO:0000259" key="4">
    <source>
        <dbReference type="PROSITE" id="PS50842"/>
    </source>
</evidence>
<name>A0AAV2YJK8_9STRA</name>
<feature type="compositionally biased region" description="Low complexity" evidence="2">
    <location>
        <begin position="377"/>
        <end position="404"/>
    </location>
</feature>
<reference evidence="5" key="1">
    <citation type="submission" date="2022-11" db="EMBL/GenBank/DDBJ databases">
        <authorList>
            <person name="Morgan W.R."/>
            <person name="Tartar A."/>
        </authorList>
    </citation>
    <scope>NUCLEOTIDE SEQUENCE</scope>
    <source>
        <strain evidence="5">ARSEF 373</strain>
    </source>
</reference>
<keyword evidence="6" id="KW-1185">Reference proteome</keyword>
<dbReference type="InterPro" id="IPR049818">
    <property type="entry name" value="Expansin_EXLX1-like"/>
</dbReference>
<accession>A0AAV2YJK8</accession>
<dbReference type="PANTHER" id="PTHR31836:SF21">
    <property type="entry name" value="EXPANSIN-LIKE PROTEIN 7"/>
    <property type="match status" value="1"/>
</dbReference>
<feature type="chain" id="PRO_5043685446" description="Expansin-like EG45 domain-containing protein" evidence="3">
    <location>
        <begin position="24"/>
        <end position="425"/>
    </location>
</feature>
<feature type="region of interest" description="Disordered" evidence="2">
    <location>
        <begin position="231"/>
        <end position="404"/>
    </location>
</feature>
<dbReference type="EMBL" id="DAKRPA010000214">
    <property type="protein sequence ID" value="DAZ95195.1"/>
    <property type="molecule type" value="Genomic_DNA"/>
</dbReference>
<dbReference type="AlphaFoldDB" id="A0AAV2YJK8"/>
<dbReference type="InterPro" id="IPR051477">
    <property type="entry name" value="Expansin_CellWall"/>
</dbReference>
<comment type="caution">
    <text evidence="5">The sequence shown here is derived from an EMBL/GenBank/DDBJ whole genome shotgun (WGS) entry which is preliminary data.</text>
</comment>
<dbReference type="InterPro" id="IPR036749">
    <property type="entry name" value="Expansin_CBD_sf"/>
</dbReference>
<evidence type="ECO:0000256" key="2">
    <source>
        <dbReference type="SAM" id="MobiDB-lite"/>
    </source>
</evidence>
<dbReference type="InterPro" id="IPR036908">
    <property type="entry name" value="RlpA-like_sf"/>
</dbReference>
<dbReference type="PROSITE" id="PS50842">
    <property type="entry name" value="EXPANSIN_EG45"/>
    <property type="match status" value="1"/>
</dbReference>
<feature type="compositionally biased region" description="Pro residues" evidence="2">
    <location>
        <begin position="241"/>
        <end position="283"/>
    </location>
</feature>
<dbReference type="InterPro" id="IPR007112">
    <property type="entry name" value="Expansin/allergen_DPBB_dom"/>
</dbReference>
<protein>
    <recommendedName>
        <fullName evidence="4">Expansin-like EG45 domain-containing protein</fullName>
    </recommendedName>
</protein>
<sequence length="425" mass="44799">MSSNRSVSVAIIASALALGAVTAQESYSGDGTTYGGNALGGTCGFTRKWPAWTSKSMGLTAALNSEQWIDSMNCGRCARVQHGNNDPVIVQIVDKCPECKHGDLDFAPEAYAAIMKSGADRKPITWSFVDCPDEFVTGNLEFVLKPGSNEYWTAFQPQNFKNGIARVEIKNIGGGCDDWEPLARTEDVVVGFYFLYQKGVHGEFKLRATSVTGEVIETPLYNGINTAMTCDHQFGGGNGPRPAPQPKPTQAPDTPAPYTPAPETPAPYTPAPYTPSPNTPAPYTPATNTPAPSTDAPYTVSPYTPAPTTDAPYTVPPYTPAPVTEAPHTVSPYTPAPMTEAPYTVSPNTDAPHTDAPFTVSPYTETPSISPVPTPCPSTTAPTTVPVTSSPVPTPCPSSKAPVTVAPCPSTVTPVVTPAPTRDMC</sequence>
<gene>
    <name evidence="5" type="ORF">N0F65_013040</name>
</gene>
<dbReference type="CDD" id="cd22271">
    <property type="entry name" value="DPBB_EXP_N-like"/>
    <property type="match status" value="1"/>
</dbReference>
<dbReference type="SUPFAM" id="SSF50685">
    <property type="entry name" value="Barwin-like endoglucanases"/>
    <property type="match status" value="1"/>
</dbReference>
<reference evidence="5" key="2">
    <citation type="journal article" date="2023" name="Microbiol Resour">
        <title>Decontamination and Annotation of the Draft Genome Sequence of the Oomycete Lagenidium giganteum ARSEF 373.</title>
        <authorList>
            <person name="Morgan W.R."/>
            <person name="Tartar A."/>
        </authorList>
    </citation>
    <scope>NUCLEOTIDE SEQUENCE</scope>
    <source>
        <strain evidence="5">ARSEF 373</strain>
    </source>
</reference>
<feature type="signal peptide" evidence="3">
    <location>
        <begin position="1"/>
        <end position="23"/>
    </location>
</feature>
<dbReference type="Gene3D" id="2.40.40.10">
    <property type="entry name" value="RlpA-like domain"/>
    <property type="match status" value="1"/>
</dbReference>
<dbReference type="Gene3D" id="2.60.40.760">
    <property type="entry name" value="Expansin, cellulose-binding-like domain"/>
    <property type="match status" value="1"/>
</dbReference>
<feature type="domain" description="Expansin-like EG45" evidence="4">
    <location>
        <begin position="40"/>
        <end position="131"/>
    </location>
</feature>
<dbReference type="PANTHER" id="PTHR31836">
    <property type="match status" value="1"/>
</dbReference>
<evidence type="ECO:0000256" key="3">
    <source>
        <dbReference type="SAM" id="SignalP"/>
    </source>
</evidence>
<proteinExistence type="predicted"/>
<organism evidence="5 6">
    <name type="scientific">Lagenidium giganteum</name>
    <dbReference type="NCBI Taxonomy" id="4803"/>
    <lineage>
        <taxon>Eukaryota</taxon>
        <taxon>Sar</taxon>
        <taxon>Stramenopiles</taxon>
        <taxon>Oomycota</taxon>
        <taxon>Peronosporomycetes</taxon>
        <taxon>Pythiales</taxon>
        <taxon>Pythiaceae</taxon>
    </lineage>
</organism>
<dbReference type="SUPFAM" id="SSF49590">
    <property type="entry name" value="PHL pollen allergen"/>
    <property type="match status" value="1"/>
</dbReference>
<keyword evidence="1 3" id="KW-0732">Signal</keyword>